<comment type="caution">
    <text evidence="6">The sequence shown here is derived from an EMBL/GenBank/DDBJ whole genome shotgun (WGS) entry which is preliminary data.</text>
</comment>
<feature type="active site" description="Nucleophile" evidence="3">
    <location>
        <position position="116"/>
    </location>
</feature>
<organism evidence="6 7">
    <name type="scientific">Pontibacillus yanchengensis Y32</name>
    <dbReference type="NCBI Taxonomy" id="1385514"/>
    <lineage>
        <taxon>Bacteria</taxon>
        <taxon>Bacillati</taxon>
        <taxon>Bacillota</taxon>
        <taxon>Bacilli</taxon>
        <taxon>Bacillales</taxon>
        <taxon>Bacillaceae</taxon>
        <taxon>Pontibacillus</taxon>
    </lineage>
</organism>
<dbReference type="SUPFAM" id="SSF141986">
    <property type="entry name" value="LD-carboxypeptidase A C-terminal domain-like"/>
    <property type="match status" value="1"/>
</dbReference>
<protein>
    <submittedName>
        <fullName evidence="6">Peptidase S66</fullName>
    </submittedName>
</protein>
<keyword evidence="7" id="KW-1185">Reference proteome</keyword>
<name>A0A0A2T629_9BACI</name>
<dbReference type="OrthoDB" id="9807329at2"/>
<dbReference type="Pfam" id="PF02016">
    <property type="entry name" value="Peptidase_S66"/>
    <property type="match status" value="1"/>
</dbReference>
<accession>A0A0A2T629</accession>
<dbReference type="EMBL" id="AVBF01000073">
    <property type="protein sequence ID" value="KGP71262.1"/>
    <property type="molecule type" value="Genomic_DNA"/>
</dbReference>
<dbReference type="eggNOG" id="COG1619">
    <property type="taxonomic scope" value="Bacteria"/>
</dbReference>
<proteinExistence type="inferred from homology"/>
<dbReference type="Gene3D" id="3.50.30.60">
    <property type="entry name" value="LD-carboxypeptidase A C-terminal domain-like"/>
    <property type="match status" value="1"/>
</dbReference>
<evidence type="ECO:0000313" key="7">
    <source>
        <dbReference type="Proteomes" id="UP000030147"/>
    </source>
</evidence>
<sequence length="343" mass="38923">MLIKPQKLQPGDKVATISPSWGGAGDAELRWRYDQGVKRLEEVFDIEVVPMPNSLKGTEFVDENPQARAEDLMMAFQDNSIKGIITNIGGDDSIRLLPYIDFNVIRNNPKVFMGYSDVTISHLFCYKAGLSSFYGPAIMTDFAENVEMHPYTVDMINRTLFSNEAIGTIPPAEEWTSEFLPWEEGNKHQRRTFHPNAGYEVLQGEGKVHGHLLGGCIEVLEFAKATEIWPSLEDWKGSILFFETSEVKTQPEMITYYLRNYAAQGILQKANGIIFGKPYDDMYYEEYKQEIKKVMKENSLEHLPILYNVSFGHTEPKCILPYGADAEIDCENKTFATLENGVT</sequence>
<dbReference type="Proteomes" id="UP000030147">
    <property type="component" value="Unassembled WGS sequence"/>
</dbReference>
<gene>
    <name evidence="6" type="ORF">N782_20265</name>
</gene>
<feature type="active site" description="Charge relay system" evidence="3">
    <location>
        <position position="243"/>
    </location>
</feature>
<dbReference type="InterPro" id="IPR027461">
    <property type="entry name" value="Carboxypeptidase_A_C_sf"/>
</dbReference>
<dbReference type="PANTHER" id="PTHR30237:SF4">
    <property type="entry name" value="LD-CARBOXYPEPTIDASE C-TERMINAL DOMAIN-CONTAINING PROTEIN"/>
    <property type="match status" value="1"/>
</dbReference>
<dbReference type="InterPro" id="IPR027478">
    <property type="entry name" value="LdcA_N"/>
</dbReference>
<evidence type="ECO:0000259" key="4">
    <source>
        <dbReference type="Pfam" id="PF02016"/>
    </source>
</evidence>
<dbReference type="CDD" id="cd07062">
    <property type="entry name" value="Peptidase_S66_mccF_like"/>
    <property type="match status" value="1"/>
</dbReference>
<evidence type="ECO:0000313" key="6">
    <source>
        <dbReference type="EMBL" id="KGP71262.1"/>
    </source>
</evidence>
<comment type="similarity">
    <text evidence="1">Belongs to the peptidase S66 family.</text>
</comment>
<dbReference type="InterPro" id="IPR040921">
    <property type="entry name" value="Peptidase_S66C"/>
</dbReference>
<dbReference type="InterPro" id="IPR003507">
    <property type="entry name" value="S66_fam"/>
</dbReference>
<reference evidence="6 7" key="1">
    <citation type="journal article" date="2015" name="Stand. Genomic Sci.">
        <title>High quality draft genome sequence of the moderately halophilic bacterium Pontibacillus yanchengensis Y32(T) and comparison among Pontibacillus genomes.</title>
        <authorList>
            <person name="Huang J."/>
            <person name="Qiao Z.X."/>
            <person name="Tang J.W."/>
            <person name="Wang G."/>
        </authorList>
    </citation>
    <scope>NUCLEOTIDE SEQUENCE [LARGE SCALE GENOMIC DNA]</scope>
    <source>
        <strain evidence="6 7">Y32</strain>
    </source>
</reference>
<dbReference type="STRING" id="1385514.N782_20265"/>
<dbReference type="PIRSF" id="PIRSF028757">
    <property type="entry name" value="LD-carboxypeptidase"/>
    <property type="match status" value="1"/>
</dbReference>
<dbReference type="AlphaFoldDB" id="A0A0A2T629"/>
<dbReference type="Gene3D" id="3.40.50.10740">
    <property type="entry name" value="Class I glutamine amidotransferase-like"/>
    <property type="match status" value="1"/>
</dbReference>
<evidence type="ECO:0000256" key="1">
    <source>
        <dbReference type="ARBA" id="ARBA00010233"/>
    </source>
</evidence>
<keyword evidence="2" id="KW-0378">Hydrolase</keyword>
<dbReference type="GO" id="GO:0016787">
    <property type="term" value="F:hydrolase activity"/>
    <property type="evidence" value="ECO:0007669"/>
    <property type="project" value="UniProtKB-KW"/>
</dbReference>
<feature type="domain" description="LD-carboxypeptidase N-terminal" evidence="4">
    <location>
        <begin position="14"/>
        <end position="135"/>
    </location>
</feature>
<dbReference type="InterPro" id="IPR029062">
    <property type="entry name" value="Class_I_gatase-like"/>
</dbReference>
<feature type="domain" description="LD-carboxypeptidase C-terminal" evidence="5">
    <location>
        <begin position="210"/>
        <end position="328"/>
    </location>
</feature>
<evidence type="ECO:0000256" key="3">
    <source>
        <dbReference type="PIRSR" id="PIRSR028757-1"/>
    </source>
</evidence>
<dbReference type="SUPFAM" id="SSF52317">
    <property type="entry name" value="Class I glutamine amidotransferase-like"/>
    <property type="match status" value="1"/>
</dbReference>
<dbReference type="RefSeq" id="WP_036823385.1">
    <property type="nucleotide sequence ID" value="NZ_AVBF01000073.1"/>
</dbReference>
<dbReference type="PANTHER" id="PTHR30237">
    <property type="entry name" value="MURAMOYLTETRAPEPTIDE CARBOXYPEPTIDASE"/>
    <property type="match status" value="1"/>
</dbReference>
<feature type="active site" description="Charge relay system" evidence="3">
    <location>
        <position position="313"/>
    </location>
</feature>
<dbReference type="InterPro" id="IPR040449">
    <property type="entry name" value="Peptidase_S66_N"/>
</dbReference>
<evidence type="ECO:0000259" key="5">
    <source>
        <dbReference type="Pfam" id="PF17676"/>
    </source>
</evidence>
<dbReference type="Pfam" id="PF17676">
    <property type="entry name" value="Peptidase_S66C"/>
    <property type="match status" value="1"/>
</dbReference>
<evidence type="ECO:0000256" key="2">
    <source>
        <dbReference type="ARBA" id="ARBA00022801"/>
    </source>
</evidence>